<evidence type="ECO:0000256" key="4">
    <source>
        <dbReference type="ARBA" id="ARBA00023002"/>
    </source>
</evidence>
<dbReference type="AlphaFoldDB" id="W0GN72"/>
<dbReference type="InterPro" id="IPR050260">
    <property type="entry name" value="FAD-bd_OxRdtase"/>
</dbReference>
<organism evidence="7 8">
    <name type="scientific">Spiroplasma mirum ATCC 29335</name>
    <dbReference type="NCBI Taxonomy" id="838561"/>
    <lineage>
        <taxon>Bacteria</taxon>
        <taxon>Bacillati</taxon>
        <taxon>Mycoplasmatota</taxon>
        <taxon>Mollicutes</taxon>
        <taxon>Entomoplasmatales</taxon>
        <taxon>Spiroplasmataceae</taxon>
        <taxon>Spiroplasma</taxon>
    </lineage>
</organism>
<dbReference type="PATRIC" id="fig|838561.3.peg.45"/>
<dbReference type="STRING" id="838561.P344_00220"/>
<dbReference type="EMBL" id="CP006720">
    <property type="protein sequence ID" value="AHI57421.1"/>
    <property type="molecule type" value="Genomic_DNA"/>
</dbReference>
<dbReference type="SUPFAM" id="SSF51905">
    <property type="entry name" value="FAD/NAD(P)-binding domain"/>
    <property type="match status" value="1"/>
</dbReference>
<gene>
    <name evidence="7" type="ORF">P344_00220</name>
</gene>
<dbReference type="GO" id="GO:0016491">
    <property type="term" value="F:oxidoreductase activity"/>
    <property type="evidence" value="ECO:0007669"/>
    <property type="project" value="UniProtKB-KW"/>
</dbReference>
<reference evidence="7 8" key="1">
    <citation type="submission" date="2013-09" db="EMBL/GenBank/DDBJ databases">
        <title>Complete genome sequence of Spiroplasma mirum suckling mouse cataract agent.</title>
        <authorList>
            <person name="Landry C.A."/>
            <person name="Bastian F.O."/>
            <person name="Thune R.L."/>
        </authorList>
    </citation>
    <scope>NUCLEOTIDE SEQUENCE [LARGE SCALE GENOMIC DNA]</scope>
    <source>
        <strain evidence="7 8">SMCA</strain>
    </source>
</reference>
<dbReference type="Gene3D" id="3.50.50.60">
    <property type="entry name" value="FAD/NAD(P)-binding domain"/>
    <property type="match status" value="2"/>
</dbReference>
<dbReference type="InterPro" id="IPR036188">
    <property type="entry name" value="FAD/NAD-bd_sf"/>
</dbReference>
<dbReference type="eggNOG" id="COG0446">
    <property type="taxonomic scope" value="Bacteria"/>
</dbReference>
<dbReference type="HOGENOM" id="CLU_2318693_0_0_14"/>
<dbReference type="Pfam" id="PF07992">
    <property type="entry name" value="Pyr_redox_2"/>
    <property type="match status" value="1"/>
</dbReference>
<evidence type="ECO:0000313" key="8">
    <source>
        <dbReference type="Proteomes" id="UP000019260"/>
    </source>
</evidence>
<evidence type="ECO:0000256" key="1">
    <source>
        <dbReference type="ARBA" id="ARBA00001974"/>
    </source>
</evidence>
<dbReference type="PRINTS" id="PR00368">
    <property type="entry name" value="FADPNR"/>
</dbReference>
<comment type="cofactor">
    <cofactor evidence="1">
        <name>FAD</name>
        <dbReference type="ChEBI" id="CHEBI:57692"/>
    </cofactor>
</comment>
<keyword evidence="4" id="KW-0560">Oxidoreductase</keyword>
<dbReference type="InterPro" id="IPR023753">
    <property type="entry name" value="FAD/NAD-binding_dom"/>
</dbReference>
<evidence type="ECO:0000256" key="3">
    <source>
        <dbReference type="ARBA" id="ARBA00022827"/>
    </source>
</evidence>
<accession>W0GN72</accession>
<sequence length="99" mass="10997">MKGINLITKEPIEDYYDKLVIAVGGSLDKLDLPGNDAHNIYAPASLEAAVKIREELTDKIKTVVVVGDGPIGLEFCENFTRNDKRVILIEEQDQVLKDL</sequence>
<keyword evidence="8" id="KW-1185">Reference proteome</keyword>
<protein>
    <recommendedName>
        <fullName evidence="6">FAD/NAD(P)-binding domain-containing protein</fullName>
    </recommendedName>
</protein>
<keyword evidence="3" id="KW-0274">FAD</keyword>
<dbReference type="Proteomes" id="UP000019260">
    <property type="component" value="Chromosome"/>
</dbReference>
<dbReference type="PANTHER" id="PTHR43429">
    <property type="entry name" value="PYRIDINE NUCLEOTIDE-DISULFIDE OXIDOREDUCTASE DOMAIN-CONTAINING"/>
    <property type="match status" value="1"/>
</dbReference>
<keyword evidence="5" id="KW-0676">Redox-active center</keyword>
<keyword evidence="2" id="KW-0285">Flavoprotein</keyword>
<feature type="domain" description="FAD/NAD(P)-binding" evidence="6">
    <location>
        <begin position="14"/>
        <end position="97"/>
    </location>
</feature>
<name>W0GN72_9MOLU</name>
<proteinExistence type="predicted"/>
<evidence type="ECO:0000256" key="2">
    <source>
        <dbReference type="ARBA" id="ARBA00022630"/>
    </source>
</evidence>
<dbReference type="PANTHER" id="PTHR43429:SF1">
    <property type="entry name" value="NAD(P)H SULFUR OXIDOREDUCTASE (COA-DEPENDENT)"/>
    <property type="match status" value="1"/>
</dbReference>
<evidence type="ECO:0000256" key="5">
    <source>
        <dbReference type="ARBA" id="ARBA00023284"/>
    </source>
</evidence>
<dbReference type="KEGG" id="smia:P344_00220"/>
<evidence type="ECO:0000313" key="7">
    <source>
        <dbReference type="EMBL" id="AHI57421.1"/>
    </source>
</evidence>
<evidence type="ECO:0000259" key="6">
    <source>
        <dbReference type="Pfam" id="PF07992"/>
    </source>
</evidence>
<dbReference type="KEGG" id="smir:SMM_0037"/>